<dbReference type="GO" id="GO:0005789">
    <property type="term" value="C:endoplasmic reticulum membrane"/>
    <property type="evidence" value="ECO:0007669"/>
    <property type="project" value="UniProtKB-SubCell"/>
</dbReference>
<accession>A0A1E3QRQ4</accession>
<keyword evidence="12" id="KW-1185">Reference proteome</keyword>
<comment type="subcellular location">
    <subcellularLocation>
        <location evidence="1 10">Endoplasmic reticulum membrane</location>
        <topology evidence="1 10">Multi-pass membrane protein</topology>
    </subcellularLocation>
    <subcellularLocation>
        <location evidence="10">Golgi apparatus membrane</location>
        <topology evidence="10">Multi-pass membrane protein</topology>
    </subcellularLocation>
</comment>
<dbReference type="STRING" id="984486.A0A1E3QRQ4"/>
<dbReference type="PANTHER" id="PTHR14467:SF0">
    <property type="entry name" value="PROTEIN ARV1"/>
    <property type="match status" value="1"/>
</dbReference>
<evidence type="ECO:0000256" key="2">
    <source>
        <dbReference type="ARBA" id="ARBA00009187"/>
    </source>
</evidence>
<keyword evidence="9 10" id="KW-0472">Membrane</keyword>
<dbReference type="GO" id="GO:0035621">
    <property type="term" value="P:ER to Golgi ceramide transport"/>
    <property type="evidence" value="ECO:0007669"/>
    <property type="project" value="EnsemblFungi"/>
</dbReference>
<evidence type="ECO:0000256" key="6">
    <source>
        <dbReference type="ARBA" id="ARBA00022989"/>
    </source>
</evidence>
<evidence type="ECO:0000256" key="7">
    <source>
        <dbReference type="ARBA" id="ARBA00023055"/>
    </source>
</evidence>
<keyword evidence="10" id="KW-0746">Sphingolipid metabolism</keyword>
<keyword evidence="8 10" id="KW-0443">Lipid metabolism</keyword>
<dbReference type="GO" id="GO:0016125">
    <property type="term" value="P:sterol metabolic process"/>
    <property type="evidence" value="ECO:0007669"/>
    <property type="project" value="UniProtKB-UniRule"/>
</dbReference>
<protein>
    <recommendedName>
        <fullName evidence="10">Protein ARV</fullName>
    </recommendedName>
</protein>
<dbReference type="Proteomes" id="UP000094336">
    <property type="component" value="Unassembled WGS sequence"/>
</dbReference>
<feature type="non-terminal residue" evidence="11">
    <location>
        <position position="284"/>
    </location>
</feature>
<evidence type="ECO:0000313" key="11">
    <source>
        <dbReference type="EMBL" id="ODQ80174.1"/>
    </source>
</evidence>
<dbReference type="GO" id="GO:0032541">
    <property type="term" value="C:cortical endoplasmic reticulum"/>
    <property type="evidence" value="ECO:0007669"/>
    <property type="project" value="EnsemblFungi"/>
</dbReference>
<dbReference type="GO" id="GO:0032366">
    <property type="term" value="P:intracellular sterol transport"/>
    <property type="evidence" value="ECO:0007669"/>
    <property type="project" value="UniProtKB-UniRule"/>
</dbReference>
<organism evidence="11 12">
    <name type="scientific">Babjeviella inositovora NRRL Y-12698</name>
    <dbReference type="NCBI Taxonomy" id="984486"/>
    <lineage>
        <taxon>Eukaryota</taxon>
        <taxon>Fungi</taxon>
        <taxon>Dikarya</taxon>
        <taxon>Ascomycota</taxon>
        <taxon>Saccharomycotina</taxon>
        <taxon>Pichiomycetes</taxon>
        <taxon>Serinales incertae sedis</taxon>
        <taxon>Babjeviella</taxon>
    </lineage>
</organism>
<evidence type="ECO:0000256" key="10">
    <source>
        <dbReference type="RuleBase" id="RU368065"/>
    </source>
</evidence>
<keyword evidence="3 10" id="KW-0813">Transport</keyword>
<feature type="transmembrane region" description="Helical" evidence="10">
    <location>
        <begin position="93"/>
        <end position="111"/>
    </location>
</feature>
<gene>
    <name evidence="11" type="ORF">BABINDRAFT_26451</name>
</gene>
<evidence type="ECO:0000256" key="9">
    <source>
        <dbReference type="ARBA" id="ARBA00023136"/>
    </source>
</evidence>
<keyword evidence="5 10" id="KW-0256">Endoplasmic reticulum</keyword>
<keyword evidence="6 10" id="KW-1133">Transmembrane helix</keyword>
<dbReference type="GO" id="GO:0035376">
    <property type="term" value="P:sterol import"/>
    <property type="evidence" value="ECO:0007669"/>
    <property type="project" value="EnsemblFungi"/>
</dbReference>
<dbReference type="GO" id="GO:0000139">
    <property type="term" value="C:Golgi membrane"/>
    <property type="evidence" value="ECO:0007669"/>
    <property type="project" value="UniProtKB-SubCell"/>
</dbReference>
<dbReference type="GeneID" id="30149232"/>
<dbReference type="GO" id="GO:0030148">
    <property type="term" value="P:sphingolipid biosynthetic process"/>
    <property type="evidence" value="ECO:0007669"/>
    <property type="project" value="EnsemblFungi"/>
</dbReference>
<dbReference type="RefSeq" id="XP_018985502.1">
    <property type="nucleotide sequence ID" value="XM_019131379.1"/>
</dbReference>
<dbReference type="AlphaFoldDB" id="A0A1E3QRQ4"/>
<evidence type="ECO:0000256" key="8">
    <source>
        <dbReference type="ARBA" id="ARBA00023098"/>
    </source>
</evidence>
<name>A0A1E3QRQ4_9ASCO</name>
<keyword evidence="7 10" id="KW-0445">Lipid transport</keyword>
<keyword evidence="4 10" id="KW-0812">Transmembrane</keyword>
<sequence>MICIECAEPIQCLYSKYKSNYIKATVCQACGEVADKYIEFDKVVLFLDLLLIKPQAYRHLVFNSLESDALTMILATHDRLSQWKTWFARYRKINRLLVLMFLFEVYLTWAYEERAYTVWQPGTPQPLLMEHIFSMSILHQYLYYILRILFESLTFHAVIQLLFAWGIGWGAPQTINYTKIEGVTINDLLPTIVHYPRSFYAAALTYIVTVSGLTKLFPILMLIWPYDTATLTTVITFAGNLSILEALVVVADVAYWKATLVLGIALLARYGLSKAVIGAVLGWY</sequence>
<evidence type="ECO:0000313" key="12">
    <source>
        <dbReference type="Proteomes" id="UP000094336"/>
    </source>
</evidence>
<proteinExistence type="inferred from homology"/>
<dbReference type="EMBL" id="KV454430">
    <property type="protein sequence ID" value="ODQ80174.1"/>
    <property type="molecule type" value="Genomic_DNA"/>
</dbReference>
<dbReference type="GO" id="GO:0097036">
    <property type="term" value="P:regulation of plasma membrane sterol distribution"/>
    <property type="evidence" value="ECO:0007669"/>
    <property type="project" value="UniProtKB-UniRule"/>
</dbReference>
<evidence type="ECO:0000256" key="4">
    <source>
        <dbReference type="ARBA" id="ARBA00022692"/>
    </source>
</evidence>
<feature type="transmembrane region" description="Helical" evidence="10">
    <location>
        <begin position="258"/>
        <end position="283"/>
    </location>
</feature>
<evidence type="ECO:0000256" key="1">
    <source>
        <dbReference type="ARBA" id="ARBA00004477"/>
    </source>
</evidence>
<dbReference type="GO" id="GO:0006506">
    <property type="term" value="P:GPI anchor biosynthetic process"/>
    <property type="evidence" value="ECO:0007669"/>
    <property type="project" value="EnsemblFungi"/>
</dbReference>
<dbReference type="Pfam" id="PF04161">
    <property type="entry name" value="Arv1"/>
    <property type="match status" value="1"/>
</dbReference>
<evidence type="ECO:0000256" key="3">
    <source>
        <dbReference type="ARBA" id="ARBA00022448"/>
    </source>
</evidence>
<reference evidence="12" key="1">
    <citation type="submission" date="2016-05" db="EMBL/GenBank/DDBJ databases">
        <title>Comparative genomics of biotechnologically important yeasts.</title>
        <authorList>
            <consortium name="DOE Joint Genome Institute"/>
            <person name="Riley R."/>
            <person name="Haridas S."/>
            <person name="Wolfe K.H."/>
            <person name="Lopes M.R."/>
            <person name="Hittinger C.T."/>
            <person name="Goker M."/>
            <person name="Salamov A."/>
            <person name="Wisecaver J."/>
            <person name="Long T.M."/>
            <person name="Aerts A.L."/>
            <person name="Barry K."/>
            <person name="Choi C."/>
            <person name="Clum A."/>
            <person name="Coughlan A.Y."/>
            <person name="Deshpande S."/>
            <person name="Douglass A.P."/>
            <person name="Hanson S.J."/>
            <person name="Klenk H.-P."/>
            <person name="Labutti K."/>
            <person name="Lapidus A."/>
            <person name="Lindquist E."/>
            <person name="Lipzen A."/>
            <person name="Meier-Kolthoff J.P."/>
            <person name="Ohm R.A."/>
            <person name="Otillar R.P."/>
            <person name="Pangilinan J."/>
            <person name="Peng Y."/>
            <person name="Rokas A."/>
            <person name="Rosa C.A."/>
            <person name="Scheuner C."/>
            <person name="Sibirny A.A."/>
            <person name="Slot J.C."/>
            <person name="Stielow J.B."/>
            <person name="Sun H."/>
            <person name="Kurtzman C.P."/>
            <person name="Blackwell M."/>
            <person name="Grigoriev I.V."/>
            <person name="Jeffries T.W."/>
        </authorList>
    </citation>
    <scope>NUCLEOTIDE SEQUENCE [LARGE SCALE GENOMIC DNA]</scope>
    <source>
        <strain evidence="12">NRRL Y-12698</strain>
    </source>
</reference>
<dbReference type="InterPro" id="IPR007290">
    <property type="entry name" value="Arv1"/>
</dbReference>
<comment type="similarity">
    <text evidence="2 10">Belongs to the ARV1 family.</text>
</comment>
<keyword evidence="10" id="KW-0333">Golgi apparatus</keyword>
<feature type="transmembrane region" description="Helical" evidence="10">
    <location>
        <begin position="230"/>
        <end position="251"/>
    </location>
</feature>
<comment type="function">
    <text evidence="10">Mediator of sterol homeostasis involved in sterol uptake, trafficking and distribution into membranes.</text>
</comment>
<evidence type="ECO:0000256" key="5">
    <source>
        <dbReference type="ARBA" id="ARBA00022824"/>
    </source>
</evidence>
<feature type="transmembrane region" description="Helical" evidence="10">
    <location>
        <begin position="199"/>
        <end position="224"/>
    </location>
</feature>
<comment type="function">
    <text evidence="10">Regulates also the sphingolipid metabolism.</text>
</comment>
<dbReference type="GO" id="GO:0006897">
    <property type="term" value="P:endocytosis"/>
    <property type="evidence" value="ECO:0007669"/>
    <property type="project" value="EnsemblFungi"/>
</dbReference>
<dbReference type="OrthoDB" id="2192830at2759"/>
<dbReference type="PANTHER" id="PTHR14467">
    <property type="entry name" value="ARV1"/>
    <property type="match status" value="1"/>
</dbReference>